<dbReference type="EMBL" id="BARU01016915">
    <property type="protein sequence ID" value="GAH54105.1"/>
    <property type="molecule type" value="Genomic_DNA"/>
</dbReference>
<dbReference type="AlphaFoldDB" id="X1HAM0"/>
<comment type="caution">
    <text evidence="1">The sequence shown here is derived from an EMBL/GenBank/DDBJ whole genome shotgun (WGS) entry which is preliminary data.</text>
</comment>
<accession>X1HAM0</accession>
<organism evidence="1">
    <name type="scientific">marine sediment metagenome</name>
    <dbReference type="NCBI Taxonomy" id="412755"/>
    <lineage>
        <taxon>unclassified sequences</taxon>
        <taxon>metagenomes</taxon>
        <taxon>ecological metagenomes</taxon>
    </lineage>
</organism>
<proteinExistence type="predicted"/>
<name>X1HAM0_9ZZZZ</name>
<reference evidence="1" key="1">
    <citation type="journal article" date="2014" name="Front. Microbiol.">
        <title>High frequency of phylogenetically diverse reductive dehalogenase-homologous genes in deep subseafloor sedimentary metagenomes.</title>
        <authorList>
            <person name="Kawai M."/>
            <person name="Futagami T."/>
            <person name="Toyoda A."/>
            <person name="Takaki Y."/>
            <person name="Nishi S."/>
            <person name="Hori S."/>
            <person name="Arai W."/>
            <person name="Tsubouchi T."/>
            <person name="Morono Y."/>
            <person name="Uchiyama I."/>
            <person name="Ito T."/>
            <person name="Fujiyama A."/>
            <person name="Inagaki F."/>
            <person name="Takami H."/>
        </authorList>
    </citation>
    <scope>NUCLEOTIDE SEQUENCE</scope>
    <source>
        <strain evidence="1">Expedition CK06-06</strain>
    </source>
</reference>
<gene>
    <name evidence="1" type="ORF">S03H2_28081</name>
</gene>
<sequence length="126" mass="14062">TNYQKFTSECMYSGNLDKARAEGNPWLPALEEVVNRLSISTLERIMEGTMVWILDGIPTTLGGPACYVILLPEGDWSFEARVGIIAHEFAHTMDGLETCIYESDADDLATHWGFGKEVEVAYEKRG</sequence>
<protein>
    <submittedName>
        <fullName evidence="1">Uncharacterized protein</fullName>
    </submittedName>
</protein>
<evidence type="ECO:0000313" key="1">
    <source>
        <dbReference type="EMBL" id="GAH54105.1"/>
    </source>
</evidence>
<feature type="non-terminal residue" evidence="1">
    <location>
        <position position="1"/>
    </location>
</feature>